<dbReference type="PATRIC" id="fig|33014.5.peg.2939"/>
<feature type="compositionally biased region" description="Basic and acidic residues" evidence="1">
    <location>
        <begin position="1"/>
        <end position="38"/>
    </location>
</feature>
<dbReference type="RefSeq" id="WP_045529850.1">
    <property type="nucleotide sequence ID" value="NZ_CP011043.1"/>
</dbReference>
<organism evidence="2 4">
    <name type="scientific">Clavibacter michiganensis subsp. insidiosus</name>
    <dbReference type="NCBI Taxonomy" id="33014"/>
    <lineage>
        <taxon>Bacteria</taxon>
        <taxon>Bacillati</taxon>
        <taxon>Actinomycetota</taxon>
        <taxon>Actinomycetes</taxon>
        <taxon>Micrococcales</taxon>
        <taxon>Microbacteriaceae</taxon>
        <taxon>Clavibacter</taxon>
    </lineage>
</organism>
<gene>
    <name evidence="3" type="ORF">DZF93_05390</name>
    <name evidence="2" type="ORF">VO01_14225</name>
</gene>
<reference evidence="3 5" key="2">
    <citation type="submission" date="2018-08" db="EMBL/GenBank/DDBJ databases">
        <title>Genome Sequence of Clavibacter michiganensis Subspecies type strains, and the Atypical Peach-Colored Strains Isolated from Tomato.</title>
        <authorList>
            <person name="Osdaghi E."/>
            <person name="Portier P."/>
            <person name="Briand M."/>
            <person name="Jacques M.-A."/>
        </authorList>
    </citation>
    <scope>NUCLEOTIDE SEQUENCE [LARGE SCALE GENOMIC DNA]</scope>
    <source>
        <strain evidence="3 5">CFBP 6488</strain>
    </source>
</reference>
<sequence length="55" mass="6280">MTDTTETHAEHTVAEHQHGTDCGHEAVTHEDHVDYVHDGHKHAKHAKHGDHYDEH</sequence>
<dbReference type="Proteomes" id="UP000266634">
    <property type="component" value="Unassembled WGS sequence"/>
</dbReference>
<name>A0A0D5CLD5_9MICO</name>
<dbReference type="EMBL" id="QWEA01000139">
    <property type="protein sequence ID" value="RIJ43757.1"/>
    <property type="molecule type" value="Genomic_DNA"/>
</dbReference>
<dbReference type="AlphaFoldDB" id="A0A0D5CLD5"/>
<evidence type="ECO:0000313" key="3">
    <source>
        <dbReference type="EMBL" id="RIJ43757.1"/>
    </source>
</evidence>
<dbReference type="HOGENOM" id="CLU_205976_0_0_11"/>
<evidence type="ECO:0000313" key="2">
    <source>
        <dbReference type="EMBL" id="AJW80124.1"/>
    </source>
</evidence>
<protein>
    <submittedName>
        <fullName evidence="2">Zinc transport system permease</fullName>
    </submittedName>
    <submittedName>
        <fullName evidence="3">Zinc transporter permease</fullName>
    </submittedName>
</protein>
<proteinExistence type="predicted"/>
<dbReference type="KEGG" id="cmh:VO01_14225"/>
<dbReference type="Proteomes" id="UP000032604">
    <property type="component" value="Chromosome"/>
</dbReference>
<accession>A0A0D5CLD5</accession>
<dbReference type="EMBL" id="CP011043">
    <property type="protein sequence ID" value="AJW80124.1"/>
    <property type="molecule type" value="Genomic_DNA"/>
</dbReference>
<evidence type="ECO:0000313" key="4">
    <source>
        <dbReference type="Proteomes" id="UP000032604"/>
    </source>
</evidence>
<reference evidence="2 4" key="1">
    <citation type="journal article" date="2015" name="Genome Announc.">
        <title>Complete Genome Sequence of Clavibacter michiganensis subsp. insidiosus R1-1 Using PacBio Single-Molecule Real-Time Technology.</title>
        <authorList>
            <person name="Lu Y."/>
            <person name="Samac D.A."/>
            <person name="Glazebrook J."/>
            <person name="Ishimaru C.A."/>
        </authorList>
    </citation>
    <scope>NUCLEOTIDE SEQUENCE [LARGE SCALE GENOMIC DNA]</scope>
    <source>
        <strain evidence="2 4">R1-1</strain>
    </source>
</reference>
<evidence type="ECO:0000256" key="1">
    <source>
        <dbReference type="SAM" id="MobiDB-lite"/>
    </source>
</evidence>
<evidence type="ECO:0000313" key="5">
    <source>
        <dbReference type="Proteomes" id="UP000266634"/>
    </source>
</evidence>
<feature type="compositionally biased region" description="Basic residues" evidence="1">
    <location>
        <begin position="39"/>
        <end position="48"/>
    </location>
</feature>
<feature type="region of interest" description="Disordered" evidence="1">
    <location>
        <begin position="1"/>
        <end position="55"/>
    </location>
</feature>